<keyword evidence="3" id="KW-0597">Phosphoprotein</keyword>
<evidence type="ECO:0000256" key="3">
    <source>
        <dbReference type="ARBA" id="ARBA00022553"/>
    </source>
</evidence>
<keyword evidence="4" id="KW-0808">Transferase</keyword>
<keyword evidence="9" id="KW-1133">Transmembrane helix</keyword>
<dbReference type="InterPro" id="IPR036890">
    <property type="entry name" value="HATPase_C_sf"/>
</dbReference>
<dbReference type="InterPro" id="IPR050482">
    <property type="entry name" value="Sensor_HK_TwoCompSys"/>
</dbReference>
<dbReference type="Pfam" id="PF02518">
    <property type="entry name" value="HATPase_c"/>
    <property type="match status" value="1"/>
</dbReference>
<feature type="transmembrane region" description="Helical" evidence="9">
    <location>
        <begin position="47"/>
        <end position="67"/>
    </location>
</feature>
<sequence>MDPTPHVPRPPRRRLLPPAARTALVWTAVGLFPFVLILSLGTPTSRASIDLVVVKVPQIYALPILAMALPTTLLRRRPVLALTLTVFGAAAQVVAVHLPPWQAGYLSDVRVVQILAMDLAVGVVAATRPRRVSIAVAVGAVCVQIVIGFGNPNGVLLGRRPEVPMLAMAIAWMIGNSVRARRRYAEAAGSQAEIQAVTAERLRIARELHDLVAHSIGVIAIQAGVGSRVMDTQPAEARNALLTIEATSRETLAGLRRVVGGLRRTEAGERSGAGPLDPAPGLADLDRLVETTIGAGVSVDVTWLGDRRPVPGDIDLSAYRIIQEAVTNVVRHAGTPRCRVTVDYRGEELAIEITDDGRGCPVPATGYGITGMRERVGLLHGGFSAEPRAEGGFRVAATLPLPETVAAPARP</sequence>
<evidence type="ECO:0000256" key="2">
    <source>
        <dbReference type="ARBA" id="ARBA00012438"/>
    </source>
</evidence>
<protein>
    <recommendedName>
        <fullName evidence="2">histidine kinase</fullName>
        <ecNumber evidence="2">2.7.13.3</ecNumber>
    </recommendedName>
</protein>
<accession>A0ABP9S5T8</accession>
<evidence type="ECO:0000256" key="9">
    <source>
        <dbReference type="SAM" id="Phobius"/>
    </source>
</evidence>
<dbReference type="EMBL" id="BAABJQ010000014">
    <property type="protein sequence ID" value="GAA5190890.1"/>
    <property type="molecule type" value="Genomic_DNA"/>
</dbReference>
<dbReference type="SMART" id="SM00387">
    <property type="entry name" value="HATPase_c"/>
    <property type="match status" value="1"/>
</dbReference>
<gene>
    <name evidence="11" type="ORF">GCM10023322_47110</name>
</gene>
<dbReference type="Proteomes" id="UP001501570">
    <property type="component" value="Unassembled WGS sequence"/>
</dbReference>
<dbReference type="SUPFAM" id="SSF55874">
    <property type="entry name" value="ATPase domain of HSP90 chaperone/DNA topoisomerase II/histidine kinase"/>
    <property type="match status" value="1"/>
</dbReference>
<dbReference type="PANTHER" id="PTHR24421">
    <property type="entry name" value="NITRATE/NITRITE SENSOR PROTEIN NARX-RELATED"/>
    <property type="match status" value="1"/>
</dbReference>
<evidence type="ECO:0000256" key="7">
    <source>
        <dbReference type="ARBA" id="ARBA00022840"/>
    </source>
</evidence>
<keyword evidence="5" id="KW-0547">Nucleotide-binding</keyword>
<feature type="transmembrane region" description="Helical" evidence="9">
    <location>
        <begin position="79"/>
        <end position="98"/>
    </location>
</feature>
<dbReference type="CDD" id="cd16917">
    <property type="entry name" value="HATPase_UhpB-NarQ-NarX-like"/>
    <property type="match status" value="1"/>
</dbReference>
<evidence type="ECO:0000313" key="12">
    <source>
        <dbReference type="Proteomes" id="UP001501570"/>
    </source>
</evidence>
<dbReference type="GO" id="GO:0016301">
    <property type="term" value="F:kinase activity"/>
    <property type="evidence" value="ECO:0007669"/>
    <property type="project" value="UniProtKB-KW"/>
</dbReference>
<evidence type="ECO:0000256" key="5">
    <source>
        <dbReference type="ARBA" id="ARBA00022741"/>
    </source>
</evidence>
<keyword evidence="6 11" id="KW-0418">Kinase</keyword>
<dbReference type="Gene3D" id="3.30.565.10">
    <property type="entry name" value="Histidine kinase-like ATPase, C-terminal domain"/>
    <property type="match status" value="1"/>
</dbReference>
<dbReference type="InterPro" id="IPR011712">
    <property type="entry name" value="Sig_transdc_His_kin_sub3_dim/P"/>
</dbReference>
<dbReference type="PANTHER" id="PTHR24421:SF10">
    <property type="entry name" value="NITRATE_NITRITE SENSOR PROTEIN NARQ"/>
    <property type="match status" value="1"/>
</dbReference>
<keyword evidence="8" id="KW-0902">Two-component regulatory system</keyword>
<keyword evidence="7" id="KW-0067">ATP-binding</keyword>
<dbReference type="EC" id="2.7.13.3" evidence="2"/>
<proteinExistence type="predicted"/>
<organism evidence="11 12">
    <name type="scientific">Rugosimonospora acidiphila</name>
    <dbReference type="NCBI Taxonomy" id="556531"/>
    <lineage>
        <taxon>Bacteria</taxon>
        <taxon>Bacillati</taxon>
        <taxon>Actinomycetota</taxon>
        <taxon>Actinomycetes</taxon>
        <taxon>Micromonosporales</taxon>
        <taxon>Micromonosporaceae</taxon>
        <taxon>Rugosimonospora</taxon>
    </lineage>
</organism>
<dbReference type="Gene3D" id="1.20.5.1930">
    <property type="match status" value="1"/>
</dbReference>
<feature type="domain" description="Histidine kinase/HSP90-like ATPase" evidence="10">
    <location>
        <begin position="313"/>
        <end position="403"/>
    </location>
</feature>
<evidence type="ECO:0000256" key="6">
    <source>
        <dbReference type="ARBA" id="ARBA00022777"/>
    </source>
</evidence>
<evidence type="ECO:0000256" key="1">
    <source>
        <dbReference type="ARBA" id="ARBA00000085"/>
    </source>
</evidence>
<name>A0ABP9S5T8_9ACTN</name>
<keyword evidence="9" id="KW-0472">Membrane</keyword>
<evidence type="ECO:0000259" key="10">
    <source>
        <dbReference type="SMART" id="SM00387"/>
    </source>
</evidence>
<dbReference type="RefSeq" id="WP_345632896.1">
    <property type="nucleotide sequence ID" value="NZ_BAABJQ010000014.1"/>
</dbReference>
<feature type="transmembrane region" description="Helical" evidence="9">
    <location>
        <begin position="110"/>
        <end position="127"/>
    </location>
</feature>
<evidence type="ECO:0000313" key="11">
    <source>
        <dbReference type="EMBL" id="GAA5190890.1"/>
    </source>
</evidence>
<keyword evidence="12" id="KW-1185">Reference proteome</keyword>
<dbReference type="Pfam" id="PF07730">
    <property type="entry name" value="HisKA_3"/>
    <property type="match status" value="1"/>
</dbReference>
<comment type="catalytic activity">
    <reaction evidence="1">
        <text>ATP + protein L-histidine = ADP + protein N-phospho-L-histidine.</text>
        <dbReference type="EC" id="2.7.13.3"/>
    </reaction>
</comment>
<feature type="transmembrane region" description="Helical" evidence="9">
    <location>
        <begin position="134"/>
        <end position="151"/>
    </location>
</feature>
<evidence type="ECO:0000256" key="4">
    <source>
        <dbReference type="ARBA" id="ARBA00022679"/>
    </source>
</evidence>
<dbReference type="InterPro" id="IPR003594">
    <property type="entry name" value="HATPase_dom"/>
</dbReference>
<reference evidence="12" key="1">
    <citation type="journal article" date="2019" name="Int. J. Syst. Evol. Microbiol.">
        <title>The Global Catalogue of Microorganisms (GCM) 10K type strain sequencing project: providing services to taxonomists for standard genome sequencing and annotation.</title>
        <authorList>
            <consortium name="The Broad Institute Genomics Platform"/>
            <consortium name="The Broad Institute Genome Sequencing Center for Infectious Disease"/>
            <person name="Wu L."/>
            <person name="Ma J."/>
        </authorList>
    </citation>
    <scope>NUCLEOTIDE SEQUENCE [LARGE SCALE GENOMIC DNA]</scope>
    <source>
        <strain evidence="12">JCM 18304</strain>
    </source>
</reference>
<keyword evidence="9" id="KW-0812">Transmembrane</keyword>
<feature type="transmembrane region" description="Helical" evidence="9">
    <location>
        <begin position="21"/>
        <end position="41"/>
    </location>
</feature>
<comment type="caution">
    <text evidence="11">The sequence shown here is derived from an EMBL/GenBank/DDBJ whole genome shotgun (WGS) entry which is preliminary data.</text>
</comment>
<evidence type="ECO:0000256" key="8">
    <source>
        <dbReference type="ARBA" id="ARBA00023012"/>
    </source>
</evidence>